<feature type="transmembrane region" description="Helical" evidence="4">
    <location>
        <begin position="43"/>
        <end position="60"/>
    </location>
</feature>
<keyword evidence="4" id="KW-1133">Transmembrane helix</keyword>
<reference evidence="6 7" key="1">
    <citation type="submission" date="2024-06" db="EMBL/GenBank/DDBJ databases">
        <authorList>
            <person name="Chen R.Y."/>
        </authorList>
    </citation>
    <scope>NUCLEOTIDE SEQUENCE [LARGE SCALE GENOMIC DNA]</scope>
    <source>
        <strain evidence="6 7">D2</strain>
    </source>
</reference>
<dbReference type="EMBL" id="JBELOE010000266">
    <property type="protein sequence ID" value="MER2493793.1"/>
    <property type="molecule type" value="Genomic_DNA"/>
</dbReference>
<feature type="domain" description="HTH araC/xylS-type" evidence="5">
    <location>
        <begin position="350"/>
        <end position="446"/>
    </location>
</feature>
<dbReference type="PROSITE" id="PS00041">
    <property type="entry name" value="HTH_ARAC_FAMILY_1"/>
    <property type="match status" value="1"/>
</dbReference>
<evidence type="ECO:0000313" key="6">
    <source>
        <dbReference type="EMBL" id="MER2493793.1"/>
    </source>
</evidence>
<evidence type="ECO:0000313" key="7">
    <source>
        <dbReference type="Proteomes" id="UP001467690"/>
    </source>
</evidence>
<dbReference type="Gene3D" id="1.10.10.60">
    <property type="entry name" value="Homeodomain-like"/>
    <property type="match status" value="2"/>
</dbReference>
<dbReference type="Pfam" id="PF12833">
    <property type="entry name" value="HTH_18"/>
    <property type="match status" value="1"/>
</dbReference>
<dbReference type="SUPFAM" id="SSF46689">
    <property type="entry name" value="Homeodomain-like"/>
    <property type="match status" value="2"/>
</dbReference>
<dbReference type="PROSITE" id="PS01124">
    <property type="entry name" value="HTH_ARAC_FAMILY_2"/>
    <property type="match status" value="1"/>
</dbReference>
<evidence type="ECO:0000256" key="3">
    <source>
        <dbReference type="ARBA" id="ARBA00023163"/>
    </source>
</evidence>
<dbReference type="InterPro" id="IPR009057">
    <property type="entry name" value="Homeodomain-like_sf"/>
</dbReference>
<feature type="transmembrane region" description="Helical" evidence="4">
    <location>
        <begin position="204"/>
        <end position="222"/>
    </location>
</feature>
<evidence type="ECO:0000256" key="4">
    <source>
        <dbReference type="SAM" id="Phobius"/>
    </source>
</evidence>
<gene>
    <name evidence="6" type="ORF">ABS311_18105</name>
</gene>
<evidence type="ECO:0000259" key="5">
    <source>
        <dbReference type="PROSITE" id="PS01124"/>
    </source>
</evidence>
<dbReference type="InterPro" id="IPR018062">
    <property type="entry name" value="HTH_AraC-typ_CS"/>
</dbReference>
<evidence type="ECO:0000256" key="1">
    <source>
        <dbReference type="ARBA" id="ARBA00023015"/>
    </source>
</evidence>
<keyword evidence="2" id="KW-0238">DNA-binding</keyword>
<dbReference type="PANTHER" id="PTHR43280:SF2">
    <property type="entry name" value="HTH-TYPE TRANSCRIPTIONAL REGULATOR EXSA"/>
    <property type="match status" value="1"/>
</dbReference>
<dbReference type="Proteomes" id="UP001467690">
    <property type="component" value="Unassembled WGS sequence"/>
</dbReference>
<name>A0ABV1RLG4_9ALTE</name>
<comment type="caution">
    <text evidence="6">The sequence shown here is derived from an EMBL/GenBank/DDBJ whole genome shotgun (WGS) entry which is preliminary data.</text>
</comment>
<sequence>MFSDSEALFRFLVMPVISTQIIFSVMIYFVLVRKQISREYQYYVIFLGCLAYFLFGRSLQHFSEPDISQGLLYSRVFLLFAIGMPALVIGASLHAGFRKNAYLLFPPCLSGLLLGTGYVYFMAVFSGNLEAFEWLSIIPANQYLTTAHQLQTLAGFILLVLPCSLLLLRSLYIGHKSNLNLFLAGALSFALLFFLGSANVIDYGFYYTGSVFCALCWAYAVFQNIRSIKGKAALLKDELFYQIKTGSSAKNTAAKNQEIAQLLSRLEKTSEGDLELYKMRVRDILNRLTDSTIEAGGDSASLLSRHKQQNHAIDESQNIHDVSQLVAKEAAQFSNLIADMPIKRNLAQIEQAKDYMLHHCQDNLDIDTIAKQVGLSKGHLMRIFKEHVGQTVNQYLAQIRIEKSKHLLKQLSVTETAFAAGFNNSNYFNTVFKKQVGCTPGQYKSTLQPPSSEN</sequence>
<dbReference type="SMART" id="SM00342">
    <property type="entry name" value="HTH_ARAC"/>
    <property type="match status" value="1"/>
</dbReference>
<protein>
    <submittedName>
        <fullName evidence="6">AraC family transcriptional regulator</fullName>
    </submittedName>
</protein>
<feature type="transmembrane region" description="Helical" evidence="4">
    <location>
        <begin position="103"/>
        <end position="125"/>
    </location>
</feature>
<dbReference type="PANTHER" id="PTHR43280">
    <property type="entry name" value="ARAC-FAMILY TRANSCRIPTIONAL REGULATOR"/>
    <property type="match status" value="1"/>
</dbReference>
<dbReference type="PRINTS" id="PR00032">
    <property type="entry name" value="HTHARAC"/>
</dbReference>
<accession>A0ABV1RLG4</accession>
<proteinExistence type="predicted"/>
<keyword evidence="4" id="KW-0812">Transmembrane</keyword>
<keyword evidence="7" id="KW-1185">Reference proteome</keyword>
<dbReference type="InterPro" id="IPR020449">
    <property type="entry name" value="Tscrpt_reg_AraC-type_HTH"/>
</dbReference>
<feature type="transmembrane region" description="Helical" evidence="4">
    <location>
        <begin position="153"/>
        <end position="172"/>
    </location>
</feature>
<feature type="transmembrane region" description="Helical" evidence="4">
    <location>
        <begin position="179"/>
        <end position="198"/>
    </location>
</feature>
<feature type="transmembrane region" description="Helical" evidence="4">
    <location>
        <begin position="12"/>
        <end position="31"/>
    </location>
</feature>
<dbReference type="InterPro" id="IPR018060">
    <property type="entry name" value="HTH_AraC"/>
</dbReference>
<keyword evidence="1" id="KW-0805">Transcription regulation</keyword>
<organism evidence="6 7">
    <name type="scientific">Catenovulum sediminis</name>
    <dbReference type="NCBI Taxonomy" id="1740262"/>
    <lineage>
        <taxon>Bacteria</taxon>
        <taxon>Pseudomonadati</taxon>
        <taxon>Pseudomonadota</taxon>
        <taxon>Gammaproteobacteria</taxon>
        <taxon>Alteromonadales</taxon>
        <taxon>Alteromonadaceae</taxon>
        <taxon>Catenovulum</taxon>
    </lineage>
</organism>
<feature type="transmembrane region" description="Helical" evidence="4">
    <location>
        <begin position="72"/>
        <end position="91"/>
    </location>
</feature>
<keyword evidence="4" id="KW-0472">Membrane</keyword>
<evidence type="ECO:0000256" key="2">
    <source>
        <dbReference type="ARBA" id="ARBA00023125"/>
    </source>
</evidence>
<keyword evidence="3" id="KW-0804">Transcription</keyword>
<dbReference type="RefSeq" id="WP_350402843.1">
    <property type="nucleotide sequence ID" value="NZ_JBELOE010000266.1"/>
</dbReference>